<accession>A0A7I8VQL0</accession>
<dbReference type="GO" id="GO:0019005">
    <property type="term" value="C:SCF ubiquitin ligase complex"/>
    <property type="evidence" value="ECO:0007669"/>
    <property type="project" value="TreeGrafter"/>
</dbReference>
<dbReference type="SUPFAM" id="SSF117281">
    <property type="entry name" value="Kelch motif"/>
    <property type="match status" value="1"/>
</dbReference>
<dbReference type="PANTHER" id="PTHR46432:SF1">
    <property type="entry name" value="F-BOX ONLY PROTEIN 42"/>
    <property type="match status" value="1"/>
</dbReference>
<name>A0A7I8VQL0_9ANNE</name>
<sequence>MAYAQGFIYVFGGCTTHSTAFNDLWRLDLSNAKWSRLSQTGKSQCPLPKAGPTLTFYSKNLILCGGYKVLSNETTKSEMKCESDIHFYDLNTSTWIKPENVANEVLTLGHGACCIGNQLYVTCNSYENSVWRFVVKSLNLDTLEWKTIRTFGAQPAKRSHHSQLALSNRVLIFGGLWQEYGNIRPVPDAYFLCLDTSEWTKITISVNPSDICIKWNAPLIQVGDCIVAFAKKRIGDGYVRFEESSRKIQIQKYSDIEENQVPSENISEPINDATQQSTRVFVPPDRAMTKREKQLYILRMHEQRLRELQKKAVPSKTSEPTWQNKKTLTGAKHYKPALICTFDANILKEENKLQRVEVNLELSIPDLAFFNAALAHCELVLFGGLERDEKEITSSTNGTYVVTMPDRPV</sequence>
<evidence type="ECO:0000313" key="2">
    <source>
        <dbReference type="Proteomes" id="UP000549394"/>
    </source>
</evidence>
<proteinExistence type="predicted"/>
<dbReference type="AlphaFoldDB" id="A0A7I8VQL0"/>
<reference evidence="1 2" key="1">
    <citation type="submission" date="2020-08" db="EMBL/GenBank/DDBJ databases">
        <authorList>
            <person name="Hejnol A."/>
        </authorList>
    </citation>
    <scope>NUCLEOTIDE SEQUENCE [LARGE SCALE GENOMIC DNA]</scope>
</reference>
<organism evidence="1 2">
    <name type="scientific">Dimorphilus gyrociliatus</name>
    <dbReference type="NCBI Taxonomy" id="2664684"/>
    <lineage>
        <taxon>Eukaryota</taxon>
        <taxon>Metazoa</taxon>
        <taxon>Spiralia</taxon>
        <taxon>Lophotrochozoa</taxon>
        <taxon>Annelida</taxon>
        <taxon>Polychaeta</taxon>
        <taxon>Polychaeta incertae sedis</taxon>
        <taxon>Dinophilidae</taxon>
        <taxon>Dimorphilus</taxon>
    </lineage>
</organism>
<dbReference type="Gene3D" id="2.120.10.80">
    <property type="entry name" value="Kelch-type beta propeller"/>
    <property type="match status" value="1"/>
</dbReference>
<dbReference type="InterPro" id="IPR052821">
    <property type="entry name" value="F-box_only_SRC"/>
</dbReference>
<evidence type="ECO:0000313" key="1">
    <source>
        <dbReference type="EMBL" id="CAD5117591.1"/>
    </source>
</evidence>
<dbReference type="Proteomes" id="UP000549394">
    <property type="component" value="Unassembled WGS sequence"/>
</dbReference>
<dbReference type="PANTHER" id="PTHR46432">
    <property type="entry name" value="F-BOX ONLY PROTEIN 42"/>
    <property type="match status" value="1"/>
</dbReference>
<dbReference type="OrthoDB" id="9973021at2759"/>
<gene>
    <name evidence="1" type="ORF">DGYR_LOCUS6106</name>
</gene>
<comment type="caution">
    <text evidence="1">The sequence shown here is derived from an EMBL/GenBank/DDBJ whole genome shotgun (WGS) entry which is preliminary data.</text>
</comment>
<keyword evidence="2" id="KW-1185">Reference proteome</keyword>
<dbReference type="GO" id="GO:1990756">
    <property type="term" value="F:ubiquitin-like ligase-substrate adaptor activity"/>
    <property type="evidence" value="ECO:0007669"/>
    <property type="project" value="TreeGrafter"/>
</dbReference>
<dbReference type="InterPro" id="IPR015915">
    <property type="entry name" value="Kelch-typ_b-propeller"/>
</dbReference>
<dbReference type="EMBL" id="CAJFCJ010000007">
    <property type="protein sequence ID" value="CAD5117591.1"/>
    <property type="molecule type" value="Genomic_DNA"/>
</dbReference>
<protein>
    <submittedName>
        <fullName evidence="1">DgyrCDS6349</fullName>
    </submittedName>
</protein>
<dbReference type="Pfam" id="PF13415">
    <property type="entry name" value="Beta-prop_FBX42"/>
    <property type="match status" value="1"/>
</dbReference>